<dbReference type="AlphaFoldDB" id="A0A9P7F7Q5"/>
<comment type="caution">
    <text evidence="1">The sequence shown here is derived from an EMBL/GenBank/DDBJ whole genome shotgun (WGS) entry which is preliminary data.</text>
</comment>
<accession>A0A9P7F7Q5</accession>
<evidence type="ECO:0000313" key="1">
    <source>
        <dbReference type="EMBL" id="KAG2108183.1"/>
    </source>
</evidence>
<feature type="non-terminal residue" evidence="1">
    <location>
        <position position="142"/>
    </location>
</feature>
<keyword evidence="2" id="KW-1185">Reference proteome</keyword>
<dbReference type="EMBL" id="JABBWM010000028">
    <property type="protein sequence ID" value="KAG2108183.1"/>
    <property type="molecule type" value="Genomic_DNA"/>
</dbReference>
<dbReference type="OrthoDB" id="3267861at2759"/>
<protein>
    <submittedName>
        <fullName evidence="1">Uncharacterized protein</fullName>
    </submittedName>
</protein>
<dbReference type="Proteomes" id="UP000823399">
    <property type="component" value="Unassembled WGS sequence"/>
</dbReference>
<evidence type="ECO:0000313" key="2">
    <source>
        <dbReference type="Proteomes" id="UP000823399"/>
    </source>
</evidence>
<dbReference type="GeneID" id="64693631"/>
<proteinExistence type="predicted"/>
<reference evidence="1" key="1">
    <citation type="journal article" date="2020" name="New Phytol.">
        <title>Comparative genomics reveals dynamic genome evolution in host specialist ectomycorrhizal fungi.</title>
        <authorList>
            <person name="Lofgren L.A."/>
            <person name="Nguyen N.H."/>
            <person name="Vilgalys R."/>
            <person name="Ruytinx J."/>
            <person name="Liao H.L."/>
            <person name="Branco S."/>
            <person name="Kuo A."/>
            <person name="LaButti K."/>
            <person name="Lipzen A."/>
            <person name="Andreopoulos W."/>
            <person name="Pangilinan J."/>
            <person name="Riley R."/>
            <person name="Hundley H."/>
            <person name="Na H."/>
            <person name="Barry K."/>
            <person name="Grigoriev I.V."/>
            <person name="Stajich J.E."/>
            <person name="Kennedy P.G."/>
        </authorList>
    </citation>
    <scope>NUCLEOTIDE SEQUENCE</scope>
    <source>
        <strain evidence="1">FC423</strain>
    </source>
</reference>
<sequence>MEPNFEPRIQRPPCPPNVKSPLDVLREWDAVYVTEIKRCGEVLQWHRCRPVCHKYGNDDRCQFLFPHKILEASSFDPETNSIVLMCRDANVNYFNPYILVFCRHNHNIKYILSGRGAKAAMFHISDYITKIDVKTYEVLSLL</sequence>
<dbReference type="RefSeq" id="XP_041292702.1">
    <property type="nucleotide sequence ID" value="XM_041431372.1"/>
</dbReference>
<organism evidence="1 2">
    <name type="scientific">Suillus discolor</name>
    <dbReference type="NCBI Taxonomy" id="1912936"/>
    <lineage>
        <taxon>Eukaryota</taxon>
        <taxon>Fungi</taxon>
        <taxon>Dikarya</taxon>
        <taxon>Basidiomycota</taxon>
        <taxon>Agaricomycotina</taxon>
        <taxon>Agaricomycetes</taxon>
        <taxon>Agaricomycetidae</taxon>
        <taxon>Boletales</taxon>
        <taxon>Suillineae</taxon>
        <taxon>Suillaceae</taxon>
        <taxon>Suillus</taxon>
    </lineage>
</organism>
<gene>
    <name evidence="1" type="ORF">F5147DRAFT_577068</name>
</gene>
<name>A0A9P7F7Q5_9AGAM</name>